<dbReference type="InterPro" id="IPR012340">
    <property type="entry name" value="NA-bd_OB-fold"/>
</dbReference>
<protein>
    <submittedName>
        <fullName evidence="1">Uncharacterized protein</fullName>
    </submittedName>
</protein>
<evidence type="ECO:0000313" key="2">
    <source>
        <dbReference type="Proteomes" id="UP000245946"/>
    </source>
</evidence>
<dbReference type="EMBL" id="KZ819284">
    <property type="protein sequence ID" value="PWO00743.1"/>
    <property type="molecule type" value="Genomic_DNA"/>
</dbReference>
<dbReference type="OrthoDB" id="3258172at2759"/>
<dbReference type="GeneID" id="37272458"/>
<dbReference type="GO" id="GO:0003697">
    <property type="term" value="F:single-stranded DNA binding"/>
    <property type="evidence" value="ECO:0007669"/>
    <property type="project" value="InterPro"/>
</dbReference>
<name>A0A316ZIG7_9BASI</name>
<dbReference type="RefSeq" id="XP_025601021.1">
    <property type="nucleotide sequence ID" value="XM_025744914.1"/>
</dbReference>
<proteinExistence type="predicted"/>
<keyword evidence="2" id="KW-1185">Reference proteome</keyword>
<gene>
    <name evidence="1" type="ORF">FA09DRAFT_358107</name>
</gene>
<organism evidence="1 2">
    <name type="scientific">Tilletiopsis washingtonensis</name>
    <dbReference type="NCBI Taxonomy" id="58919"/>
    <lineage>
        <taxon>Eukaryota</taxon>
        <taxon>Fungi</taxon>
        <taxon>Dikarya</taxon>
        <taxon>Basidiomycota</taxon>
        <taxon>Ustilaginomycotina</taxon>
        <taxon>Exobasidiomycetes</taxon>
        <taxon>Entylomatales</taxon>
        <taxon>Entylomatales incertae sedis</taxon>
        <taxon>Tilletiopsis</taxon>
    </lineage>
</organism>
<dbReference type="Proteomes" id="UP000245946">
    <property type="component" value="Unassembled WGS sequence"/>
</dbReference>
<sequence>MAEPAPATLMPLTDLRFPDDLGEKVRVAGFLTAFDALSSLGVLSHGGASLLVDFALVLAGAAVGPRLKSKALVLGELESAACYPRVPGELLRASPDALPPQPAPQRNAVLRAVLLRDIDDVDLHLWERAARVQSLAMQERAARRRRERAEAG</sequence>
<accession>A0A316ZIG7</accession>
<dbReference type="InterPro" id="IPR029146">
    <property type="entry name" value="Ten1_animal_plant"/>
</dbReference>
<dbReference type="Gene3D" id="2.40.50.140">
    <property type="entry name" value="Nucleic acid-binding proteins"/>
    <property type="match status" value="1"/>
</dbReference>
<dbReference type="GO" id="GO:1990879">
    <property type="term" value="C:CST complex"/>
    <property type="evidence" value="ECO:0007669"/>
    <property type="project" value="InterPro"/>
</dbReference>
<dbReference type="AlphaFoldDB" id="A0A316ZIG7"/>
<dbReference type="Pfam" id="PF15490">
    <property type="entry name" value="Ten1_2"/>
    <property type="match status" value="1"/>
</dbReference>
<reference evidence="1 2" key="1">
    <citation type="journal article" date="2018" name="Mol. Biol. Evol.">
        <title>Broad Genomic Sampling Reveals a Smut Pathogenic Ancestry of the Fungal Clade Ustilaginomycotina.</title>
        <authorList>
            <person name="Kijpornyongpan T."/>
            <person name="Mondo S.J."/>
            <person name="Barry K."/>
            <person name="Sandor L."/>
            <person name="Lee J."/>
            <person name="Lipzen A."/>
            <person name="Pangilinan J."/>
            <person name="LaButti K."/>
            <person name="Hainaut M."/>
            <person name="Henrissat B."/>
            <person name="Grigoriev I.V."/>
            <person name="Spatafora J.W."/>
            <person name="Aime M.C."/>
        </authorList>
    </citation>
    <scope>NUCLEOTIDE SEQUENCE [LARGE SCALE GENOMIC DNA]</scope>
    <source>
        <strain evidence="1 2">MCA 4186</strain>
    </source>
</reference>
<evidence type="ECO:0000313" key="1">
    <source>
        <dbReference type="EMBL" id="PWO00743.1"/>
    </source>
</evidence>